<accession>A0A9P7UWC4</accession>
<evidence type="ECO:0000256" key="1">
    <source>
        <dbReference type="SAM" id="MobiDB-lite"/>
    </source>
</evidence>
<protein>
    <submittedName>
        <fullName evidence="4">Uncharacterized protein</fullName>
    </submittedName>
</protein>
<dbReference type="Proteomes" id="UP001049176">
    <property type="component" value="Chromosome 3"/>
</dbReference>
<feature type="signal peptide" evidence="3">
    <location>
        <begin position="1"/>
        <end position="20"/>
    </location>
</feature>
<comment type="caution">
    <text evidence="4">The sequence shown here is derived from an EMBL/GenBank/DDBJ whole genome shotgun (WGS) entry which is preliminary data.</text>
</comment>
<evidence type="ECO:0000256" key="2">
    <source>
        <dbReference type="SAM" id="Phobius"/>
    </source>
</evidence>
<feature type="transmembrane region" description="Helical" evidence="2">
    <location>
        <begin position="273"/>
        <end position="297"/>
    </location>
</feature>
<feature type="chain" id="PRO_5040411003" evidence="3">
    <location>
        <begin position="21"/>
        <end position="425"/>
    </location>
</feature>
<keyword evidence="2" id="KW-0472">Membrane</keyword>
<dbReference type="AlphaFoldDB" id="A0A9P7UWC4"/>
<dbReference type="EMBL" id="CM032183">
    <property type="protein sequence ID" value="KAG7095479.1"/>
    <property type="molecule type" value="Genomic_DNA"/>
</dbReference>
<evidence type="ECO:0000313" key="4">
    <source>
        <dbReference type="EMBL" id="KAG7095479.1"/>
    </source>
</evidence>
<feature type="compositionally biased region" description="Polar residues" evidence="1">
    <location>
        <begin position="357"/>
        <end position="379"/>
    </location>
</feature>
<proteinExistence type="predicted"/>
<feature type="region of interest" description="Disordered" evidence="1">
    <location>
        <begin position="207"/>
        <end position="266"/>
    </location>
</feature>
<keyword evidence="3" id="KW-0732">Signal</keyword>
<name>A0A9P7UWC4_9AGAR</name>
<evidence type="ECO:0000256" key="3">
    <source>
        <dbReference type="SAM" id="SignalP"/>
    </source>
</evidence>
<keyword evidence="2" id="KW-1133">Transmembrane helix</keyword>
<feature type="compositionally biased region" description="Polar residues" evidence="1">
    <location>
        <begin position="224"/>
        <end position="243"/>
    </location>
</feature>
<feature type="region of interest" description="Disordered" evidence="1">
    <location>
        <begin position="304"/>
        <end position="425"/>
    </location>
</feature>
<organism evidence="4 5">
    <name type="scientific">Marasmius oreades</name>
    <name type="common">fairy-ring Marasmius</name>
    <dbReference type="NCBI Taxonomy" id="181124"/>
    <lineage>
        <taxon>Eukaryota</taxon>
        <taxon>Fungi</taxon>
        <taxon>Dikarya</taxon>
        <taxon>Basidiomycota</taxon>
        <taxon>Agaricomycotina</taxon>
        <taxon>Agaricomycetes</taxon>
        <taxon>Agaricomycetidae</taxon>
        <taxon>Agaricales</taxon>
        <taxon>Marasmiineae</taxon>
        <taxon>Marasmiaceae</taxon>
        <taxon>Marasmius</taxon>
    </lineage>
</organism>
<reference evidence="4" key="1">
    <citation type="journal article" date="2021" name="Genome Biol. Evol.">
        <title>The assembled and annotated genome of the fairy-ring fungus Marasmius oreades.</title>
        <authorList>
            <person name="Hiltunen M."/>
            <person name="Ament-Velasquez S.L."/>
            <person name="Johannesson H."/>
        </authorList>
    </citation>
    <scope>NUCLEOTIDE SEQUENCE</scope>
    <source>
        <strain evidence="4">03SP1</strain>
    </source>
</reference>
<sequence length="425" mass="44802">MKPYSVATLLLLELPLLSLGFTWKFNQTPSQCGQLTISIDGQGKPPYSVLILPSGSTPFPNGTEVRKILEAKSSGNSAEITFQLNYPANSQFVAAVSDSSGFGSGGTSAAAQVTESNDSSCFDPTQPVSPVWVFNLNPPSQIVQCQDTRIWWDPSKVQGEVSFLGVIPGGQSFQIPRGALTTVASQGLGFTWKPNLRSGTILHIVASDDRGTGSGGSTRPTVGDNIQNDNSCLNNSSPSSTAGNPAGGSYPTDSQGNGVHGGGNSDGGSHTNVGAIVGGVIGGVFGLIALVLVLLFFRKRSRGRRSNEKPVDLLNADEGDESHRSELPQYYEPEPFLIPDPTVVGSDRSSDGRPLSGNYSERPSSRSGTPDVTSTSTGTRKVPPRQFKAVNVIQHDDAGPSEQKPPGVEESETIELPPAYTNIRQ</sequence>
<gene>
    <name evidence="4" type="ORF">E1B28_006218</name>
</gene>
<keyword evidence="2" id="KW-0812">Transmembrane</keyword>
<dbReference type="OrthoDB" id="3267813at2759"/>
<dbReference type="GeneID" id="66075294"/>
<keyword evidence="5" id="KW-1185">Reference proteome</keyword>
<evidence type="ECO:0000313" key="5">
    <source>
        <dbReference type="Proteomes" id="UP001049176"/>
    </source>
</evidence>
<dbReference type="RefSeq" id="XP_043011949.1">
    <property type="nucleotide sequence ID" value="XM_043150859.1"/>
</dbReference>
<dbReference type="KEGG" id="more:E1B28_006218"/>